<comment type="caution">
    <text evidence="3">The sequence shown here is derived from an EMBL/GenBank/DDBJ whole genome shotgun (WGS) entry which is preliminary data.</text>
</comment>
<feature type="compositionally biased region" description="Basic and acidic residues" evidence="1">
    <location>
        <begin position="235"/>
        <end position="245"/>
    </location>
</feature>
<keyword evidence="4" id="KW-1185">Reference proteome</keyword>
<feature type="compositionally biased region" description="Basic residues" evidence="1">
    <location>
        <begin position="166"/>
        <end position="176"/>
    </location>
</feature>
<protein>
    <recommendedName>
        <fullName evidence="2">VapC45 PIN like domain-containing protein</fullName>
    </recommendedName>
</protein>
<name>A0ABS7A8K8_9PROT</name>
<evidence type="ECO:0000259" key="2">
    <source>
        <dbReference type="Pfam" id="PF18478"/>
    </source>
</evidence>
<dbReference type="InterPro" id="IPR041375">
    <property type="entry name" value="VapC45_PIN-like"/>
</dbReference>
<feature type="compositionally biased region" description="Basic and acidic residues" evidence="1">
    <location>
        <begin position="138"/>
        <end position="165"/>
    </location>
</feature>
<dbReference type="RefSeq" id="WP_219763265.1">
    <property type="nucleotide sequence ID" value="NZ_JAHYBZ010000004.1"/>
</dbReference>
<dbReference type="Proteomes" id="UP001196565">
    <property type="component" value="Unassembled WGS sequence"/>
</dbReference>
<feature type="compositionally biased region" description="Low complexity" evidence="1">
    <location>
        <begin position="205"/>
        <end position="217"/>
    </location>
</feature>
<evidence type="ECO:0000313" key="3">
    <source>
        <dbReference type="EMBL" id="MBW6398649.1"/>
    </source>
</evidence>
<evidence type="ECO:0000256" key="1">
    <source>
        <dbReference type="SAM" id="MobiDB-lite"/>
    </source>
</evidence>
<evidence type="ECO:0000313" key="4">
    <source>
        <dbReference type="Proteomes" id="UP001196565"/>
    </source>
</evidence>
<sequence length="245" mass="27046">MAREPLVIVVDACLSFRFARMLAGLYEQHPALTFRAMDDLHPPGTLDRDWLVRFPEDPPHVVITKDDKLLRETGQLKAWIAGGLTVVIFGSDFGNIVQEDMAATLLRWWPTILRSISAQPRRTAFAVPPTFRQIDRLPLHVPHVDRRQPRKVKTPEAHKPHETLGAKKRVSRKVLRRTPEGQLNLPLASRRKPRRSDGDAGGTAAGPNGADAAAGLDVEAMHDGAAPSSIGEQAQPDRPDQSDAP</sequence>
<accession>A0ABS7A8K8</accession>
<reference evidence="3 4" key="1">
    <citation type="submission" date="2021-07" db="EMBL/GenBank/DDBJ databases">
        <authorList>
            <person name="So Y."/>
        </authorList>
    </citation>
    <scope>NUCLEOTIDE SEQUENCE [LARGE SCALE GENOMIC DNA]</scope>
    <source>
        <strain evidence="3 4">HJA6</strain>
    </source>
</reference>
<proteinExistence type="predicted"/>
<organism evidence="3 4">
    <name type="scientific">Roseomonas alba</name>
    <dbReference type="NCBI Taxonomy" id="2846776"/>
    <lineage>
        <taxon>Bacteria</taxon>
        <taxon>Pseudomonadati</taxon>
        <taxon>Pseudomonadota</taxon>
        <taxon>Alphaproteobacteria</taxon>
        <taxon>Acetobacterales</taxon>
        <taxon>Roseomonadaceae</taxon>
        <taxon>Roseomonas</taxon>
    </lineage>
</organism>
<dbReference type="EMBL" id="JAHYBZ010000004">
    <property type="protein sequence ID" value="MBW6398649.1"/>
    <property type="molecule type" value="Genomic_DNA"/>
</dbReference>
<feature type="region of interest" description="Disordered" evidence="1">
    <location>
        <begin position="138"/>
        <end position="245"/>
    </location>
</feature>
<gene>
    <name evidence="3" type="ORF">KPL78_12360</name>
</gene>
<feature type="domain" description="VapC45 PIN like" evidence="2">
    <location>
        <begin position="8"/>
        <end position="90"/>
    </location>
</feature>
<dbReference type="Pfam" id="PF18478">
    <property type="entry name" value="PIN_10"/>
    <property type="match status" value="1"/>
</dbReference>